<dbReference type="EMBL" id="AP006716">
    <property type="protein sequence ID" value="BAE03478.1"/>
    <property type="molecule type" value="Genomic_DNA"/>
</dbReference>
<dbReference type="AlphaFoldDB" id="Q4LA47"/>
<dbReference type="KEGG" id="sha:SH0169"/>
<dbReference type="HOGENOM" id="CLU_3398634_0_0_9"/>
<name>Q4LA47_STAHJ</name>
<dbReference type="Proteomes" id="UP000000543">
    <property type="component" value="Chromosome"/>
</dbReference>
<reference evidence="1 2" key="1">
    <citation type="journal article" date="2005" name="J. Bacteriol.">
        <title>Whole-genome sequencing of Staphylococcus haemolyticus uncovers the extreme plasticity of its genome and the evolution of human-colonizing staphylococcal species.</title>
        <authorList>
            <person name="Takeuchi F."/>
            <person name="Watanabe S."/>
            <person name="Baba T."/>
            <person name="Yuzawa H."/>
            <person name="Ito T."/>
            <person name="Morimoto Y."/>
            <person name="Kuroda M."/>
            <person name="Cui L."/>
            <person name="Takahashi M."/>
            <person name="Ankai A."/>
            <person name="Baba S."/>
            <person name="Fukui S."/>
            <person name="Lee J.C."/>
            <person name="Hiramatsu K."/>
        </authorList>
    </citation>
    <scope>NUCLEOTIDE SEQUENCE [LARGE SCALE GENOMIC DNA]</scope>
    <source>
        <strain evidence="1 2">JCSC1435</strain>
    </source>
</reference>
<protein>
    <submittedName>
        <fullName evidence="1">Uncharacterized protein</fullName>
    </submittedName>
</protein>
<evidence type="ECO:0000313" key="2">
    <source>
        <dbReference type="Proteomes" id="UP000000543"/>
    </source>
</evidence>
<organism evidence="1 2">
    <name type="scientific">Staphylococcus haemolyticus (strain JCSC1435)</name>
    <dbReference type="NCBI Taxonomy" id="279808"/>
    <lineage>
        <taxon>Bacteria</taxon>
        <taxon>Bacillati</taxon>
        <taxon>Bacillota</taxon>
        <taxon>Bacilli</taxon>
        <taxon>Bacillales</taxon>
        <taxon>Staphylococcaceae</taxon>
        <taxon>Staphylococcus</taxon>
    </lineage>
</organism>
<accession>Q4LA47</accession>
<sequence length="31" mass="3770">MIGRSFLLALVQILPSPLFYDWNDYRFSLFF</sequence>
<evidence type="ECO:0000313" key="1">
    <source>
        <dbReference type="EMBL" id="BAE03478.1"/>
    </source>
</evidence>
<proteinExistence type="predicted"/>
<gene>
    <name evidence="1" type="ordered locus">SH0169</name>
</gene>